<comment type="caution">
    <text evidence="10">The sequence shown here is derived from an EMBL/GenBank/DDBJ whole genome shotgun (WGS) entry which is preliminary data.</text>
</comment>
<dbReference type="GO" id="GO:0005886">
    <property type="term" value="C:plasma membrane"/>
    <property type="evidence" value="ECO:0007669"/>
    <property type="project" value="UniProtKB-ARBA"/>
</dbReference>
<dbReference type="SMART" id="SM00382">
    <property type="entry name" value="AAA"/>
    <property type="match status" value="1"/>
</dbReference>
<keyword evidence="5 10" id="KW-0067">ATP-binding</keyword>
<evidence type="ECO:0000256" key="4">
    <source>
        <dbReference type="ARBA" id="ARBA00022741"/>
    </source>
</evidence>
<dbReference type="GO" id="GO:0016887">
    <property type="term" value="F:ATP hydrolysis activity"/>
    <property type="evidence" value="ECO:0007669"/>
    <property type="project" value="InterPro"/>
</dbReference>
<dbReference type="InterPro" id="IPR003439">
    <property type="entry name" value="ABC_transporter-like_ATP-bd"/>
</dbReference>
<gene>
    <name evidence="10" type="primary">metN</name>
    <name evidence="10" type="ORF">KDA_60030</name>
</gene>
<keyword evidence="8" id="KW-0472">Membrane</keyword>
<feature type="domain" description="ABC transporter" evidence="9">
    <location>
        <begin position="2"/>
        <end position="241"/>
    </location>
</feature>
<evidence type="ECO:0000259" key="9">
    <source>
        <dbReference type="PROSITE" id="PS50893"/>
    </source>
</evidence>
<dbReference type="Pfam" id="PF09383">
    <property type="entry name" value="NIL"/>
    <property type="match status" value="1"/>
</dbReference>
<dbReference type="PANTHER" id="PTHR43166:SF30">
    <property type="entry name" value="METHIONINE IMPORT ATP-BINDING PROTEIN METN"/>
    <property type="match status" value="1"/>
</dbReference>
<keyword evidence="7" id="KW-0029">Amino-acid transport</keyword>
<dbReference type="FunFam" id="3.40.50.300:FF:000056">
    <property type="entry name" value="Cell division ATP-binding protein FtsE"/>
    <property type="match status" value="1"/>
</dbReference>
<keyword evidence="2" id="KW-0813">Transport</keyword>
<dbReference type="InterPro" id="IPR041701">
    <property type="entry name" value="MetN_ABC"/>
</dbReference>
<dbReference type="PROSITE" id="PS00211">
    <property type="entry name" value="ABC_TRANSPORTER_1"/>
    <property type="match status" value="1"/>
</dbReference>
<dbReference type="InterPro" id="IPR003593">
    <property type="entry name" value="AAA+_ATPase"/>
</dbReference>
<evidence type="ECO:0000256" key="3">
    <source>
        <dbReference type="ARBA" id="ARBA00022475"/>
    </source>
</evidence>
<dbReference type="PROSITE" id="PS50893">
    <property type="entry name" value="ABC_TRANSPORTER_2"/>
    <property type="match status" value="1"/>
</dbReference>
<dbReference type="Gene3D" id="3.40.50.300">
    <property type="entry name" value="P-loop containing nucleotide triphosphate hydrolases"/>
    <property type="match status" value="1"/>
</dbReference>
<dbReference type="PANTHER" id="PTHR43166">
    <property type="entry name" value="AMINO ACID IMPORT ATP-BINDING PROTEIN"/>
    <property type="match status" value="1"/>
</dbReference>
<dbReference type="InterPro" id="IPR050086">
    <property type="entry name" value="MetN_ABC_transporter-like"/>
</dbReference>
<name>A0A402BGR0_9CHLR</name>
<comment type="similarity">
    <text evidence="1">Belongs to the ABC transporter superfamily.</text>
</comment>
<accession>A0A402BGR0</accession>
<dbReference type="InterPro" id="IPR027417">
    <property type="entry name" value="P-loop_NTPase"/>
</dbReference>
<dbReference type="Pfam" id="PF00005">
    <property type="entry name" value="ABC_tran"/>
    <property type="match status" value="1"/>
</dbReference>
<keyword evidence="4" id="KW-0547">Nucleotide-binding</keyword>
<sequence length="326" mass="35447">MITINDVSKVYGRGEKAIVALDAVNLEVPQGEIFGVLGESGAGKSTLIRCVNLLERPSSGSIVVNEQEITSLSGPALRKARQRIGMIFQHFNLLSSRTIAENVAFPLEVMGYNRAQRQERVKELLALVGLENRARAYPAQLSGGQKQRVGIARALAGKPDVLLSDEATSALDPQTTLSILELLQDLNQRMGLTILLITHEMGVVKQICHRVAILEAGKVVEQGRVSDLAAQPDSRLARSLFPRPQSYAAQPGARVLTISFAGESADEPVLSNVIRQFDVDVNILSGNIEKFGEQRIGQLQAEFVGGQFDAALNYLRNLGLRVEVNE</sequence>
<evidence type="ECO:0000256" key="2">
    <source>
        <dbReference type="ARBA" id="ARBA00022448"/>
    </source>
</evidence>
<dbReference type="InterPro" id="IPR018449">
    <property type="entry name" value="NIL_domain"/>
</dbReference>
<dbReference type="SUPFAM" id="SSF52540">
    <property type="entry name" value="P-loop containing nucleoside triphosphate hydrolases"/>
    <property type="match status" value="1"/>
</dbReference>
<dbReference type="OrthoDB" id="4075047at2"/>
<dbReference type="InterPro" id="IPR017871">
    <property type="entry name" value="ABC_transporter-like_CS"/>
</dbReference>
<dbReference type="GO" id="GO:0005524">
    <property type="term" value="F:ATP binding"/>
    <property type="evidence" value="ECO:0007669"/>
    <property type="project" value="UniProtKB-KW"/>
</dbReference>
<dbReference type="SUPFAM" id="SSF55021">
    <property type="entry name" value="ACT-like"/>
    <property type="match status" value="1"/>
</dbReference>
<dbReference type="Gene3D" id="3.30.70.260">
    <property type="match status" value="1"/>
</dbReference>
<reference evidence="11" key="1">
    <citation type="submission" date="2018-12" db="EMBL/GenBank/DDBJ databases">
        <title>Tengunoibacter tsumagoiensis gen. nov., sp. nov., Dictyobacter kobayashii sp. nov., D. alpinus sp. nov., and D. joshuensis sp. nov. and description of Dictyobacteraceae fam. nov. within the order Ktedonobacterales isolated from Tengu-no-mugimeshi.</title>
        <authorList>
            <person name="Wang C.M."/>
            <person name="Zheng Y."/>
            <person name="Sakai Y."/>
            <person name="Toyoda A."/>
            <person name="Minakuchi Y."/>
            <person name="Abe K."/>
            <person name="Yokota A."/>
            <person name="Yabe S."/>
        </authorList>
    </citation>
    <scope>NUCLEOTIDE SEQUENCE [LARGE SCALE GENOMIC DNA]</scope>
    <source>
        <strain evidence="11">Uno16</strain>
    </source>
</reference>
<dbReference type="EMBL" id="BIFT01000002">
    <property type="protein sequence ID" value="GCE30519.1"/>
    <property type="molecule type" value="Genomic_DNA"/>
</dbReference>
<dbReference type="GO" id="GO:0006865">
    <property type="term" value="P:amino acid transport"/>
    <property type="evidence" value="ECO:0007669"/>
    <property type="project" value="UniProtKB-KW"/>
</dbReference>
<keyword evidence="11" id="KW-1185">Reference proteome</keyword>
<evidence type="ECO:0000256" key="6">
    <source>
        <dbReference type="ARBA" id="ARBA00022967"/>
    </source>
</evidence>
<evidence type="ECO:0000256" key="8">
    <source>
        <dbReference type="ARBA" id="ARBA00023136"/>
    </source>
</evidence>
<dbReference type="RefSeq" id="WP_126630597.1">
    <property type="nucleotide sequence ID" value="NZ_BIFT01000002.1"/>
</dbReference>
<proteinExistence type="inferred from homology"/>
<evidence type="ECO:0000313" key="11">
    <source>
        <dbReference type="Proteomes" id="UP000287171"/>
    </source>
</evidence>
<evidence type="ECO:0000256" key="7">
    <source>
        <dbReference type="ARBA" id="ARBA00022970"/>
    </source>
</evidence>
<dbReference type="AlphaFoldDB" id="A0A402BGR0"/>
<keyword evidence="6" id="KW-1278">Translocase</keyword>
<dbReference type="Proteomes" id="UP000287171">
    <property type="component" value="Unassembled WGS sequence"/>
</dbReference>
<dbReference type="CDD" id="cd03258">
    <property type="entry name" value="ABC_MetN_methionine_transporter"/>
    <property type="match status" value="1"/>
</dbReference>
<protein>
    <submittedName>
        <fullName evidence="10">Methionine import ATP-binding protein MetN</fullName>
    </submittedName>
</protein>
<dbReference type="InterPro" id="IPR045865">
    <property type="entry name" value="ACT-like_dom_sf"/>
</dbReference>
<evidence type="ECO:0000256" key="1">
    <source>
        <dbReference type="ARBA" id="ARBA00005417"/>
    </source>
</evidence>
<keyword evidence="3" id="KW-1003">Cell membrane</keyword>
<evidence type="ECO:0000313" key="10">
    <source>
        <dbReference type="EMBL" id="GCE30519.1"/>
    </source>
</evidence>
<evidence type="ECO:0000256" key="5">
    <source>
        <dbReference type="ARBA" id="ARBA00022840"/>
    </source>
</evidence>
<organism evidence="10 11">
    <name type="scientific">Dictyobacter alpinus</name>
    <dbReference type="NCBI Taxonomy" id="2014873"/>
    <lineage>
        <taxon>Bacteria</taxon>
        <taxon>Bacillati</taxon>
        <taxon>Chloroflexota</taxon>
        <taxon>Ktedonobacteria</taxon>
        <taxon>Ktedonobacterales</taxon>
        <taxon>Dictyobacteraceae</taxon>
        <taxon>Dictyobacter</taxon>
    </lineage>
</organism>
<dbReference type="SMART" id="SM00930">
    <property type="entry name" value="NIL"/>
    <property type="match status" value="1"/>
</dbReference>